<keyword evidence="2" id="KW-1185">Reference proteome</keyword>
<dbReference type="Proteomes" id="UP000004477">
    <property type="component" value="Unassembled WGS sequence"/>
</dbReference>
<dbReference type="HOGENOM" id="CLU_3203454_0_0_10"/>
<organism evidence="1 2">
    <name type="scientific">Segatella copri DSM 18205</name>
    <dbReference type="NCBI Taxonomy" id="537011"/>
    <lineage>
        <taxon>Bacteria</taxon>
        <taxon>Pseudomonadati</taxon>
        <taxon>Bacteroidota</taxon>
        <taxon>Bacteroidia</taxon>
        <taxon>Bacteroidales</taxon>
        <taxon>Prevotellaceae</taxon>
        <taxon>Segatella</taxon>
    </lineage>
</organism>
<dbReference type="EMBL" id="ACBX02000012">
    <property type="protein sequence ID" value="EFB35832.1"/>
    <property type="molecule type" value="Genomic_DNA"/>
</dbReference>
<evidence type="ECO:0000313" key="1">
    <source>
        <dbReference type="EMBL" id="EFB35832.1"/>
    </source>
</evidence>
<reference evidence="1" key="1">
    <citation type="submission" date="2009-11" db="EMBL/GenBank/DDBJ databases">
        <authorList>
            <person name="Weinstock G."/>
            <person name="Sodergren E."/>
            <person name="Clifton S."/>
            <person name="Fulton L."/>
            <person name="Fulton B."/>
            <person name="Courtney L."/>
            <person name="Fronick C."/>
            <person name="Harrison M."/>
            <person name="Strong C."/>
            <person name="Farmer C."/>
            <person name="Delahaunty K."/>
            <person name="Markovic C."/>
            <person name="Hall O."/>
            <person name="Minx P."/>
            <person name="Tomlinson C."/>
            <person name="Mitreva M."/>
            <person name="Nelson J."/>
            <person name="Hou S."/>
            <person name="Wollam A."/>
            <person name="Pepin K.H."/>
            <person name="Johnson M."/>
            <person name="Bhonagiri V."/>
            <person name="Nash W.E."/>
            <person name="Warren W."/>
            <person name="Chinwalla A."/>
            <person name="Mardis E.R."/>
            <person name="Wilson R.K."/>
        </authorList>
    </citation>
    <scope>NUCLEOTIDE SEQUENCE [LARGE SCALE GENOMIC DNA]</scope>
    <source>
        <strain evidence="1">DSM 18205</strain>
    </source>
</reference>
<dbReference type="PaxDb" id="537011-PREVCOP_04736"/>
<accession>D1PC06</accession>
<proteinExistence type="predicted"/>
<name>D1PC06_9BACT</name>
<evidence type="ECO:0000313" key="2">
    <source>
        <dbReference type="Proteomes" id="UP000004477"/>
    </source>
</evidence>
<protein>
    <submittedName>
        <fullName evidence="1">Uncharacterized protein</fullName>
    </submittedName>
</protein>
<dbReference type="STRING" id="537011.PREVCOP_04736"/>
<dbReference type="AlphaFoldDB" id="D1PC06"/>
<sequence length="45" mass="5502">MNVHHTKVSKYQHITKYPPYIFLFFIQKKDSFKLPGRKINNDYLC</sequence>
<comment type="caution">
    <text evidence="1">The sequence shown here is derived from an EMBL/GenBank/DDBJ whole genome shotgun (WGS) entry which is preliminary data.</text>
</comment>
<gene>
    <name evidence="1" type="ORF">PREVCOP_04736</name>
</gene>